<dbReference type="SUPFAM" id="SSF81383">
    <property type="entry name" value="F-box domain"/>
    <property type="match status" value="1"/>
</dbReference>
<proteinExistence type="predicted"/>
<accession>A0A6A6P134</accession>
<sequence length="563" mass="63929">MSPDNPAAERASFALLPVDLKTLIVSHVIRPTDMRNLCLTCKQLHEITVRQLYHEVSLDLGCTNDNRLSAFLHPRNIGLPYVRMLDVYLADVVDKYNQADVERQLQQANFAIRMILEFLPENILERFCWHPWSEFSADNLVLLYTKQKKLKWLEGFALDRDVLPDLEDGPLFDTIFERARKLGLYPDSREVLDFCGLLLRRTKNPEKVTIHANFSETDPLLPMRELYDSSTQPGLITTSIFGHMQPFDKCVPLALKDLTLQKVGLRYAANTYCRIVDFRQLRYLRVFSCPGADALFAEISKSTRLPEKLECLEFKGEDNVENDTLEAIDGLLCLVSGITSLTLDIMSAKKPPAVAGISRQGRTLKELNVHASPGSSVDDRTEEHIYDANSFLQICKDCPQLEQLSVAFPSTSLIRAISEEFTVFEAALGDLPNLVTLNITTWPTNLPSTTRLPRKIYEHLLQNLAQHGFDLSTAHAREFGRSSKLSVIAFGCSDKIYDREDPKTQIIFVKGTQRAPFEEERPLATQVGWCLRKYVEPRSSILDFSLSRSHRPPTKDQPPDDLD</sequence>
<dbReference type="OrthoDB" id="5284003at2759"/>
<dbReference type="Gene3D" id="3.80.10.10">
    <property type="entry name" value="Ribonuclease Inhibitor"/>
    <property type="match status" value="1"/>
</dbReference>
<dbReference type="EMBL" id="MU001680">
    <property type="protein sequence ID" value="KAF2457599.1"/>
    <property type="molecule type" value="Genomic_DNA"/>
</dbReference>
<gene>
    <name evidence="1" type="ORF">BDY21DRAFT_385840</name>
</gene>
<reference evidence="1" key="1">
    <citation type="journal article" date="2020" name="Stud. Mycol.">
        <title>101 Dothideomycetes genomes: a test case for predicting lifestyles and emergence of pathogens.</title>
        <authorList>
            <person name="Haridas S."/>
            <person name="Albert R."/>
            <person name="Binder M."/>
            <person name="Bloem J."/>
            <person name="Labutti K."/>
            <person name="Salamov A."/>
            <person name="Andreopoulos B."/>
            <person name="Baker S."/>
            <person name="Barry K."/>
            <person name="Bills G."/>
            <person name="Bluhm B."/>
            <person name="Cannon C."/>
            <person name="Castanera R."/>
            <person name="Culley D."/>
            <person name="Daum C."/>
            <person name="Ezra D."/>
            <person name="Gonzalez J."/>
            <person name="Henrissat B."/>
            <person name="Kuo A."/>
            <person name="Liang C."/>
            <person name="Lipzen A."/>
            <person name="Lutzoni F."/>
            <person name="Magnuson J."/>
            <person name="Mondo S."/>
            <person name="Nolan M."/>
            <person name="Ohm R."/>
            <person name="Pangilinan J."/>
            <person name="Park H.-J."/>
            <person name="Ramirez L."/>
            <person name="Alfaro M."/>
            <person name="Sun H."/>
            <person name="Tritt A."/>
            <person name="Yoshinaga Y."/>
            <person name="Zwiers L.-H."/>
            <person name="Turgeon B."/>
            <person name="Goodwin S."/>
            <person name="Spatafora J."/>
            <person name="Crous P."/>
            <person name="Grigoriev I."/>
        </authorList>
    </citation>
    <scope>NUCLEOTIDE SEQUENCE</scope>
    <source>
        <strain evidence="1">ATCC 16933</strain>
    </source>
</reference>
<evidence type="ECO:0000313" key="1">
    <source>
        <dbReference type="EMBL" id="KAF2457599.1"/>
    </source>
</evidence>
<dbReference type="AlphaFoldDB" id="A0A6A6P134"/>
<organism evidence="1 2">
    <name type="scientific">Lineolata rhizophorae</name>
    <dbReference type="NCBI Taxonomy" id="578093"/>
    <lineage>
        <taxon>Eukaryota</taxon>
        <taxon>Fungi</taxon>
        <taxon>Dikarya</taxon>
        <taxon>Ascomycota</taxon>
        <taxon>Pezizomycotina</taxon>
        <taxon>Dothideomycetes</taxon>
        <taxon>Dothideomycetes incertae sedis</taxon>
        <taxon>Lineolatales</taxon>
        <taxon>Lineolataceae</taxon>
        <taxon>Lineolata</taxon>
    </lineage>
</organism>
<dbReference type="SUPFAM" id="SSF52047">
    <property type="entry name" value="RNI-like"/>
    <property type="match status" value="1"/>
</dbReference>
<evidence type="ECO:0000313" key="2">
    <source>
        <dbReference type="Proteomes" id="UP000799766"/>
    </source>
</evidence>
<dbReference type="InterPro" id="IPR032675">
    <property type="entry name" value="LRR_dom_sf"/>
</dbReference>
<keyword evidence="2" id="KW-1185">Reference proteome</keyword>
<dbReference type="InterPro" id="IPR036047">
    <property type="entry name" value="F-box-like_dom_sf"/>
</dbReference>
<name>A0A6A6P134_9PEZI</name>
<protein>
    <submittedName>
        <fullName evidence="1">Uncharacterized protein</fullName>
    </submittedName>
</protein>
<dbReference type="Proteomes" id="UP000799766">
    <property type="component" value="Unassembled WGS sequence"/>
</dbReference>